<gene>
    <name evidence="1" type="ORF">IC620_16115</name>
</gene>
<sequence>MNKNLFGATISKPGRMLQVGDHIHVNDYMSVRITAIFKDPSSGKRFYKVDKGGYFESDLEYRPS</sequence>
<protein>
    <submittedName>
        <fullName evidence="1">Uncharacterized protein</fullName>
    </submittedName>
</protein>
<accession>A0A926NDL3</accession>
<keyword evidence="2" id="KW-1185">Reference proteome</keyword>
<evidence type="ECO:0000313" key="1">
    <source>
        <dbReference type="EMBL" id="MBD1373870.1"/>
    </source>
</evidence>
<dbReference type="RefSeq" id="WP_191142829.1">
    <property type="nucleotide sequence ID" value="NZ_JACXAH010000043.1"/>
</dbReference>
<dbReference type="AlphaFoldDB" id="A0A926NDL3"/>
<name>A0A926NDL3_9BACL</name>
<dbReference type="Proteomes" id="UP000661691">
    <property type="component" value="Unassembled WGS sequence"/>
</dbReference>
<organism evidence="1 2">
    <name type="scientific">Polycladospora coralii</name>
    <dbReference type="NCBI Taxonomy" id="2771432"/>
    <lineage>
        <taxon>Bacteria</taxon>
        <taxon>Bacillati</taxon>
        <taxon>Bacillota</taxon>
        <taxon>Bacilli</taxon>
        <taxon>Bacillales</taxon>
        <taxon>Thermoactinomycetaceae</taxon>
        <taxon>Polycladospora</taxon>
    </lineage>
</organism>
<dbReference type="EMBL" id="JACXAH010000043">
    <property type="protein sequence ID" value="MBD1373870.1"/>
    <property type="molecule type" value="Genomic_DNA"/>
</dbReference>
<comment type="caution">
    <text evidence="1">The sequence shown here is derived from an EMBL/GenBank/DDBJ whole genome shotgun (WGS) entry which is preliminary data.</text>
</comment>
<evidence type="ECO:0000313" key="2">
    <source>
        <dbReference type="Proteomes" id="UP000661691"/>
    </source>
</evidence>
<proteinExistence type="predicted"/>
<reference evidence="1" key="1">
    <citation type="submission" date="2020-09" db="EMBL/GenBank/DDBJ databases">
        <title>A novel bacterium of genus Hazenella, isolated from South China Sea.</title>
        <authorList>
            <person name="Huang H."/>
            <person name="Mo K."/>
            <person name="Hu Y."/>
        </authorList>
    </citation>
    <scope>NUCLEOTIDE SEQUENCE</scope>
    <source>
        <strain evidence="1">IB182357</strain>
    </source>
</reference>